<feature type="region of interest" description="Disordered" evidence="1">
    <location>
        <begin position="283"/>
        <end position="303"/>
    </location>
</feature>
<feature type="compositionally biased region" description="Basic and acidic residues" evidence="1">
    <location>
        <begin position="404"/>
        <end position="413"/>
    </location>
</feature>
<proteinExistence type="predicted"/>
<comment type="caution">
    <text evidence="2">The sequence shown here is derived from an EMBL/GenBank/DDBJ whole genome shotgun (WGS) entry which is preliminary data.</text>
</comment>
<protein>
    <submittedName>
        <fullName evidence="2">Uncharacterized protein</fullName>
    </submittedName>
</protein>
<dbReference type="STRING" id="7232.A0A484AR58"/>
<feature type="compositionally biased region" description="Polar residues" evidence="1">
    <location>
        <begin position="657"/>
        <end position="675"/>
    </location>
</feature>
<organism evidence="2 3">
    <name type="scientific">Drosophila navojoa</name>
    <name type="common">Fruit fly</name>
    <dbReference type="NCBI Taxonomy" id="7232"/>
    <lineage>
        <taxon>Eukaryota</taxon>
        <taxon>Metazoa</taxon>
        <taxon>Ecdysozoa</taxon>
        <taxon>Arthropoda</taxon>
        <taxon>Hexapoda</taxon>
        <taxon>Insecta</taxon>
        <taxon>Pterygota</taxon>
        <taxon>Neoptera</taxon>
        <taxon>Endopterygota</taxon>
        <taxon>Diptera</taxon>
        <taxon>Brachycera</taxon>
        <taxon>Muscomorpha</taxon>
        <taxon>Ephydroidea</taxon>
        <taxon>Drosophilidae</taxon>
        <taxon>Drosophila</taxon>
    </lineage>
</organism>
<reference evidence="2 3" key="1">
    <citation type="journal article" date="2019" name="J. Hered.">
        <title>An Improved Genome Assembly for Drosophila navojoa, the Basal Species in the mojavensis Cluster.</title>
        <authorList>
            <person name="Vanderlinde T."/>
            <person name="Dupim E.G."/>
            <person name="Nazario-Yepiz N.O."/>
            <person name="Carvalho A.B."/>
        </authorList>
    </citation>
    <scope>NUCLEOTIDE SEQUENCE [LARGE SCALE GENOMIC DNA]</scope>
    <source>
        <strain evidence="2">Navoj_Jal97</strain>
        <tissue evidence="2">Whole organism</tissue>
    </source>
</reference>
<keyword evidence="3" id="KW-1185">Reference proteome</keyword>
<sequence>MRFSDEVKCHICKRIFCCGKCRQKHQFEAHAIAVTQPIEQHSKMVGLGNDIEAKTSTIYVFCPICEQKPLMLRKEMYAELLAHIESVHLPLRCRKCLRHYTKIDDLKEFSKCVDLGQNCSAASTAQNATYDTEASKVTVKKATVAANTISTQTSPHVAKEMDETHQHLNLTPISLFNLRWKAKGRLTHEEFISDSVSSIRNLSSESVNLSGQRRSIGQVCAQPDSVHNDKSKGKVIRSTSTPLQVYTMFAKPKEPLTFNASSVGSGQVSSIYHSGYALDEPNAAPDSSHVVPPQHQRTWKVGGRGKMSAVTPLRQVMSKSIQKAFVEHGAVGMLPGQTEQQRMRLDLNEVNRSPNAAMPLDLRLSPVVRRTQSDDSSGNGNSDSNSNTNSNSNSNSNSSSSGSDKNHGQDSKSPESYQILLSAQKLTRESIIITRTQHAGNSVSLIAAAAGTSTTSTVYNSCESVEIITSSTSTAELSTNLRPAKVDCPVVVPPITPITSVPGAIINKKLIKFETPLKPNMQATQMANSTPDEKEIFYTPNPSDSPLAAIAGSPTAGPSTSERRRQQIVPRQLSGQFMAETKRVEMSRPQGPRARPPLRVCHHQKSFSCVQDIGSDDEDEIFLPNSASTQNDKKRQGRLWSLVSSVMRLPQTLRPDPNSNAGDKENIPSTSNANSNCGSLIRRCASIAGSLVRTIQSHDDADMQSLKRKRTQTLDNASCTQMSPSNSSKRLRIQPRKPIERMRNN</sequence>
<dbReference type="OMA" id="MFAKPKE"/>
<gene>
    <name evidence="2" type="ORF">AWZ03_014548</name>
</gene>
<dbReference type="EMBL" id="LSRL02001454">
    <property type="protein sequence ID" value="TDG39029.1"/>
    <property type="molecule type" value="Genomic_DNA"/>
</dbReference>
<feature type="region of interest" description="Disordered" evidence="1">
    <location>
        <begin position="350"/>
        <end position="415"/>
    </location>
</feature>
<feature type="compositionally biased region" description="Polar residues" evidence="1">
    <location>
        <begin position="713"/>
        <end position="728"/>
    </location>
</feature>
<feature type="region of interest" description="Disordered" evidence="1">
    <location>
        <begin position="702"/>
        <end position="745"/>
    </location>
</feature>
<dbReference type="OrthoDB" id="8122210at2759"/>
<feature type="compositionally biased region" description="Low complexity" evidence="1">
    <location>
        <begin position="374"/>
        <end position="403"/>
    </location>
</feature>
<accession>A0A484AR58</accession>
<feature type="region of interest" description="Disordered" evidence="1">
    <location>
        <begin position="650"/>
        <end position="675"/>
    </location>
</feature>
<evidence type="ECO:0000256" key="1">
    <source>
        <dbReference type="SAM" id="MobiDB-lite"/>
    </source>
</evidence>
<evidence type="ECO:0000313" key="2">
    <source>
        <dbReference type="EMBL" id="TDG39029.1"/>
    </source>
</evidence>
<evidence type="ECO:0000313" key="3">
    <source>
        <dbReference type="Proteomes" id="UP000295192"/>
    </source>
</evidence>
<dbReference type="Proteomes" id="UP000295192">
    <property type="component" value="Unassembled WGS sequence"/>
</dbReference>
<dbReference type="AlphaFoldDB" id="A0A484AR58"/>
<name>A0A484AR58_DRONA</name>